<dbReference type="Gene3D" id="3.30.200.20">
    <property type="entry name" value="Phosphorylase Kinase, domain 1"/>
    <property type="match status" value="2"/>
</dbReference>
<keyword evidence="16" id="KW-0648">Protein biosynthesis</keyword>
<comment type="similarity">
    <text evidence="9 12">Belongs to the protein kinase superfamily. Alpha-type protein kinase family.</text>
</comment>
<keyword evidence="16" id="KW-0251">Elongation factor</keyword>
<dbReference type="Pfam" id="PF02816">
    <property type="entry name" value="Alpha_kinase"/>
    <property type="match status" value="1"/>
</dbReference>
<dbReference type="FunFam" id="3.20.200.10:FF:000002">
    <property type="entry name" value="Eukaryotic elongation factor 2 kinase"/>
    <property type="match status" value="1"/>
</dbReference>
<evidence type="ECO:0000256" key="10">
    <source>
        <dbReference type="ARBA" id="ARBA00066872"/>
    </source>
</evidence>
<dbReference type="Gene3D" id="3.20.200.10">
    <property type="entry name" value="MHCK/EF2 kinase"/>
    <property type="match status" value="1"/>
</dbReference>
<protein>
    <recommendedName>
        <fullName evidence="11 12">Eukaryotic elongation factor 2 kinase</fullName>
        <ecNumber evidence="10 12">2.7.11.20</ecNumber>
    </recommendedName>
</protein>
<dbReference type="CTD" id="29904"/>
<dbReference type="AlphaFoldDB" id="A0A6P7L9U8"/>
<accession>A0A6P7L9U8</accession>
<dbReference type="SUPFAM" id="SSF56112">
    <property type="entry name" value="Protein kinase-like (PK-like)"/>
    <property type="match status" value="1"/>
</dbReference>
<reference evidence="16" key="1">
    <citation type="submission" date="2025-08" db="UniProtKB">
        <authorList>
            <consortium name="RefSeq"/>
        </authorList>
    </citation>
    <scope>IDENTIFICATION</scope>
</reference>
<evidence type="ECO:0000256" key="8">
    <source>
        <dbReference type="ARBA" id="ARBA00022860"/>
    </source>
</evidence>
<dbReference type="GO" id="GO:0003746">
    <property type="term" value="F:translation elongation factor activity"/>
    <property type="evidence" value="ECO:0007669"/>
    <property type="project" value="UniProtKB-KW"/>
</dbReference>
<keyword evidence="15" id="KW-1185">Reference proteome</keyword>
<dbReference type="PIRSF" id="PIRSF038139">
    <property type="entry name" value="Elongation_factor_2_kinase"/>
    <property type="match status" value="1"/>
</dbReference>
<dbReference type="GO" id="GO:0005516">
    <property type="term" value="F:calmodulin binding"/>
    <property type="evidence" value="ECO:0007669"/>
    <property type="project" value="UniProtKB-UniRule"/>
</dbReference>
<dbReference type="InterPro" id="IPR051852">
    <property type="entry name" value="Alpha-type_PK"/>
</dbReference>
<dbReference type="Gene3D" id="1.25.40.10">
    <property type="entry name" value="Tetratricopeptide repeat domain"/>
    <property type="match status" value="1"/>
</dbReference>
<evidence type="ECO:0000313" key="15">
    <source>
        <dbReference type="Proteomes" id="UP000515150"/>
    </source>
</evidence>
<evidence type="ECO:0000256" key="9">
    <source>
        <dbReference type="ARBA" id="ARBA00061584"/>
    </source>
</evidence>
<dbReference type="RefSeq" id="XP_028990069.1">
    <property type="nucleotide sequence ID" value="XM_029134236.3"/>
</dbReference>
<dbReference type="FunFam" id="3.30.200.20:FF:000336">
    <property type="entry name" value="Eukaryotic elongation factor 2 kinase"/>
    <property type="match status" value="1"/>
</dbReference>
<keyword evidence="4 12" id="KW-0547">Nucleotide-binding</keyword>
<dbReference type="Proteomes" id="UP000515150">
    <property type="component" value="Chromosome 19"/>
</dbReference>
<keyword evidence="6 12" id="KW-0106">Calcium</keyword>
<dbReference type="GO" id="GO:0004686">
    <property type="term" value="F:elongation factor-2 kinase activity"/>
    <property type="evidence" value="ECO:0007669"/>
    <property type="project" value="UniProtKB-UniRule"/>
</dbReference>
<keyword evidence="3 12" id="KW-0808">Transferase</keyword>
<evidence type="ECO:0000256" key="11">
    <source>
        <dbReference type="ARBA" id="ARBA00067847"/>
    </source>
</evidence>
<dbReference type="InterPro" id="IPR017400">
    <property type="entry name" value="eEF-2K"/>
</dbReference>
<gene>
    <name evidence="16" type="primary">eef2k</name>
</gene>
<feature type="region of interest" description="Disordered" evidence="13">
    <location>
        <begin position="1"/>
        <end position="35"/>
    </location>
</feature>
<evidence type="ECO:0000256" key="2">
    <source>
        <dbReference type="ARBA" id="ARBA00022553"/>
    </source>
</evidence>
<name>A0A6P7L9U8_BETSP</name>
<comment type="activity regulation">
    <text evidence="12">Undergoes calcium/calmodulin-dependent intramolecular autophosphorylation, and this results in it becoming partially calcium/calmodulin-independent.</text>
</comment>
<dbReference type="SUPFAM" id="SSF81901">
    <property type="entry name" value="HCP-like"/>
    <property type="match status" value="1"/>
</dbReference>
<evidence type="ECO:0000256" key="5">
    <source>
        <dbReference type="ARBA" id="ARBA00022777"/>
    </source>
</evidence>
<evidence type="ECO:0000256" key="1">
    <source>
        <dbReference type="ARBA" id="ARBA00022527"/>
    </source>
</evidence>
<evidence type="ECO:0000256" key="6">
    <source>
        <dbReference type="ARBA" id="ARBA00022837"/>
    </source>
</evidence>
<dbReference type="FunFam" id="3.30.200.20:FF:000230">
    <property type="entry name" value="Eukaryotic elongation factor 2 kinase"/>
    <property type="match status" value="1"/>
</dbReference>
<evidence type="ECO:0000256" key="7">
    <source>
        <dbReference type="ARBA" id="ARBA00022840"/>
    </source>
</evidence>
<keyword evidence="1 12" id="KW-0723">Serine/threonine-protein kinase</keyword>
<dbReference type="GO" id="GO:0031037">
    <property type="term" value="P:myosin II filament disassembly"/>
    <property type="evidence" value="ECO:0007669"/>
    <property type="project" value="TreeGrafter"/>
</dbReference>
<evidence type="ECO:0000256" key="3">
    <source>
        <dbReference type="ARBA" id="ARBA00022679"/>
    </source>
</evidence>
<feature type="region of interest" description="Disordered" evidence="13">
    <location>
        <begin position="360"/>
        <end position="390"/>
    </location>
</feature>
<keyword evidence="2" id="KW-0597">Phosphoprotein</keyword>
<dbReference type="InterPro" id="IPR047588">
    <property type="entry name" value="eEF2K_a_kinase_dom"/>
</dbReference>
<dbReference type="GO" id="GO:1903013">
    <property type="term" value="P:response to differentiation-inducing factor 1"/>
    <property type="evidence" value="ECO:0007669"/>
    <property type="project" value="TreeGrafter"/>
</dbReference>
<keyword evidence="7 12" id="KW-0067">ATP-binding</keyword>
<dbReference type="PANTHER" id="PTHR45992:SF2">
    <property type="entry name" value="EUKARYOTIC ELONGATION FACTOR 2 KINASE"/>
    <property type="match status" value="1"/>
</dbReference>
<dbReference type="SMART" id="SM00811">
    <property type="entry name" value="Alpha_kinase"/>
    <property type="match status" value="1"/>
</dbReference>
<keyword evidence="8 12" id="KW-0112">Calmodulin-binding</keyword>
<dbReference type="EC" id="2.7.11.20" evidence="10 12"/>
<feature type="compositionally biased region" description="Polar residues" evidence="13">
    <location>
        <begin position="22"/>
        <end position="32"/>
    </location>
</feature>
<dbReference type="PANTHER" id="PTHR45992">
    <property type="entry name" value="EUKARYOTIC ELONGATION FACTOR 2 KINASE-RELATED"/>
    <property type="match status" value="1"/>
</dbReference>
<proteinExistence type="inferred from homology"/>
<evidence type="ECO:0000256" key="4">
    <source>
        <dbReference type="ARBA" id="ARBA00022741"/>
    </source>
</evidence>
<dbReference type="GO" id="GO:0005509">
    <property type="term" value="F:calcium ion binding"/>
    <property type="evidence" value="ECO:0007669"/>
    <property type="project" value="UniProtKB-UniRule"/>
</dbReference>
<feature type="domain" description="Alpha-type protein kinase" evidence="14">
    <location>
        <begin position="112"/>
        <end position="322"/>
    </location>
</feature>
<sequence>MEDELMFSMEEEGSATRAPAQRQGSKQRASSLSDDEDDEHFICPILHDPSKEICHYLKDLVNTRQLSNSLPKSSFTYKETWRHAIQKARAMPDPWAQFHLEEIETEPCIRYRYNAVKGEWAQDKVHIKMAAQPFGKGAMRECFRTKKLSNFSHSSNWKSASNYVSKRYMETVDRDVYFEDVRLQMEAKLWGEEYNRHRPPKQVDIMQMCVVEMTERPGKPLFHLEHYIEGKYIKYNSNSGFVRDDNIRLTPQAFSHFTFERSGHQLIVVDIQGVGDLYTDPQIHTEKGTDFGDGNLGVRGMALFFHSHLCNKICKSMGLTPFDLARIEKSQLDCTNKLLKSAQTVLRGCEEPCGSPRVRTLSASRAPPLLSRLSETSSADESMSDVESIPCSPLAAPGSMGKSPICLSFTGMYEHEQRMSNNNNTGEHKEAENGSDSGYPSERRSEGDPNDHVDGLTEEKWSFFHSSRAHVHRPSCVATEVERLNALMQKKIGQSVLGKVHLAMVRYHEAGRFCEKDEQWDQESAMFHLERAALCGELEAIIALGQCCLQLPHHILPDMELEDNAGNRMKGFKYLLQAAEAGDRSSMITVARAFDTGINLPAGRKQDWEEAIHWYDNVLNMTDYDEGGEFDGTQDEPRYLLLAREAEMYQEGGHSLPADPQKAGDLFTEAAEAAMAAMKGRLANQYYMKAEEAWALMEE</sequence>
<dbReference type="InterPro" id="IPR011990">
    <property type="entry name" value="TPR-like_helical_dom_sf"/>
</dbReference>
<comment type="subunit">
    <text evidence="12">Monomer or homodimer.</text>
</comment>
<dbReference type="InterPro" id="IPR004166">
    <property type="entry name" value="a-kinase_dom"/>
</dbReference>
<dbReference type="GO" id="GO:0005524">
    <property type="term" value="F:ATP binding"/>
    <property type="evidence" value="ECO:0007669"/>
    <property type="project" value="UniProtKB-UniRule"/>
</dbReference>
<dbReference type="CDD" id="cd16967">
    <property type="entry name" value="Alpha_kinase_eEF2K"/>
    <property type="match status" value="1"/>
</dbReference>
<dbReference type="PROSITE" id="PS51158">
    <property type="entry name" value="ALPHA_KINASE"/>
    <property type="match status" value="1"/>
</dbReference>
<evidence type="ECO:0000256" key="12">
    <source>
        <dbReference type="PIRNR" id="PIRNR038139"/>
    </source>
</evidence>
<evidence type="ECO:0000259" key="14">
    <source>
        <dbReference type="PROSITE" id="PS51158"/>
    </source>
</evidence>
<keyword evidence="5 12" id="KW-0418">Kinase</keyword>
<comment type="catalytic activity">
    <reaction evidence="12">
        <text>[translation elongation factor 2] + ATP = [translation elongation factor 2]-phosphate + ADP + H(+)</text>
        <dbReference type="Rhea" id="RHEA:21436"/>
        <dbReference type="Rhea" id="RHEA-COMP:11268"/>
        <dbReference type="Rhea" id="RHEA-COMP:11269"/>
        <dbReference type="ChEBI" id="CHEBI:15378"/>
        <dbReference type="ChEBI" id="CHEBI:30616"/>
        <dbReference type="ChEBI" id="CHEBI:43176"/>
        <dbReference type="ChEBI" id="CHEBI:68546"/>
        <dbReference type="ChEBI" id="CHEBI:456216"/>
        <dbReference type="EC" id="2.7.11.20"/>
    </reaction>
</comment>
<feature type="compositionally biased region" description="Acidic residues" evidence="13">
    <location>
        <begin position="1"/>
        <end position="13"/>
    </location>
</feature>
<evidence type="ECO:0000313" key="16">
    <source>
        <dbReference type="RefSeq" id="XP_028990069.1"/>
    </source>
</evidence>
<dbReference type="InterPro" id="IPR011009">
    <property type="entry name" value="Kinase-like_dom_sf"/>
</dbReference>
<dbReference type="GeneID" id="114845786"/>
<evidence type="ECO:0000256" key="13">
    <source>
        <dbReference type="SAM" id="MobiDB-lite"/>
    </source>
</evidence>
<feature type="region of interest" description="Disordered" evidence="13">
    <location>
        <begin position="418"/>
        <end position="454"/>
    </location>
</feature>
<organism evidence="15 16">
    <name type="scientific">Betta splendens</name>
    <name type="common">Siamese fighting fish</name>
    <dbReference type="NCBI Taxonomy" id="158456"/>
    <lineage>
        <taxon>Eukaryota</taxon>
        <taxon>Metazoa</taxon>
        <taxon>Chordata</taxon>
        <taxon>Craniata</taxon>
        <taxon>Vertebrata</taxon>
        <taxon>Euteleostomi</taxon>
        <taxon>Actinopterygii</taxon>
        <taxon>Neopterygii</taxon>
        <taxon>Teleostei</taxon>
        <taxon>Neoteleostei</taxon>
        <taxon>Acanthomorphata</taxon>
        <taxon>Anabantaria</taxon>
        <taxon>Anabantiformes</taxon>
        <taxon>Anabantoidei</taxon>
        <taxon>Osphronemidae</taxon>
        <taxon>Betta</taxon>
    </lineage>
</organism>
<feature type="compositionally biased region" description="Basic and acidic residues" evidence="13">
    <location>
        <begin position="441"/>
        <end position="454"/>
    </location>
</feature>